<reference evidence="3" key="1">
    <citation type="submission" date="2017-02" db="UniProtKB">
        <authorList>
            <consortium name="WormBaseParasite"/>
        </authorList>
    </citation>
    <scope>IDENTIFICATION</scope>
</reference>
<name>A0A0N4XDX3_NIPBR</name>
<reference evidence="1 2" key="2">
    <citation type="submission" date="2018-11" db="EMBL/GenBank/DDBJ databases">
        <authorList>
            <consortium name="Pathogen Informatics"/>
        </authorList>
    </citation>
    <scope>NUCLEOTIDE SEQUENCE [LARGE SCALE GENOMIC DNA]</scope>
</reference>
<keyword evidence="2" id="KW-1185">Reference proteome</keyword>
<organism evidence="3">
    <name type="scientific">Nippostrongylus brasiliensis</name>
    <name type="common">Rat hookworm</name>
    <dbReference type="NCBI Taxonomy" id="27835"/>
    <lineage>
        <taxon>Eukaryota</taxon>
        <taxon>Metazoa</taxon>
        <taxon>Ecdysozoa</taxon>
        <taxon>Nematoda</taxon>
        <taxon>Chromadorea</taxon>
        <taxon>Rhabditida</taxon>
        <taxon>Rhabditina</taxon>
        <taxon>Rhabditomorpha</taxon>
        <taxon>Strongyloidea</taxon>
        <taxon>Heligmosomidae</taxon>
        <taxon>Nippostrongylus</taxon>
    </lineage>
</organism>
<dbReference type="WBParaSite" id="NBR_0000072501-mRNA-1">
    <property type="protein sequence ID" value="NBR_0000072501-mRNA-1"/>
    <property type="gene ID" value="NBR_0000072501"/>
</dbReference>
<evidence type="ECO:0000313" key="2">
    <source>
        <dbReference type="Proteomes" id="UP000271162"/>
    </source>
</evidence>
<accession>A0A0N4XDX3</accession>
<proteinExistence type="predicted"/>
<dbReference type="Proteomes" id="UP000271162">
    <property type="component" value="Unassembled WGS sequence"/>
</dbReference>
<evidence type="ECO:0000313" key="3">
    <source>
        <dbReference type="WBParaSite" id="NBR_0000072501-mRNA-1"/>
    </source>
</evidence>
<gene>
    <name evidence="1" type="ORF">NBR_LOCUS726</name>
</gene>
<evidence type="ECO:0000313" key="1">
    <source>
        <dbReference type="EMBL" id="VDL63674.1"/>
    </source>
</evidence>
<dbReference type="EMBL" id="UYSL01000390">
    <property type="protein sequence ID" value="VDL63674.1"/>
    <property type="molecule type" value="Genomic_DNA"/>
</dbReference>
<protein>
    <submittedName>
        <fullName evidence="3">C2H2-type domain-containing protein</fullName>
    </submittedName>
</protein>
<dbReference type="OMA" id="KQWRFNA"/>
<dbReference type="AlphaFoldDB" id="A0A0N4XDX3"/>
<sequence>MKRRKTRIRKLTDVPGKLVKHLHPTFRSIVERNSRRFKVRRAHWLKIRNRVLYYRPKARVFPWYCDVCTLSSRFLSVIQEHSCPNKNLSRHVQDFTNEQRIALMGFRSKAKDALAVMERVPNPQAIDIGRVRFPFEGCGMVGESTASVPRLSEICLASLKRASPKIRQRTAAVVRHPFNTKNGTYRYRHPKRTGQLCTVCQRLFPVFTDYEEHLMDGKCGSEQPPDPVPIHVRFRHIIYG</sequence>